<dbReference type="KEGG" id="hbs:IPV69_11485"/>
<comment type="similarity">
    <text evidence="1 5">Belongs to the HypA/HybF family.</text>
</comment>
<dbReference type="PROSITE" id="PS01249">
    <property type="entry name" value="HYPA"/>
    <property type="match status" value="1"/>
</dbReference>
<feature type="binding site" evidence="5">
    <location>
        <position position="84"/>
    </location>
    <ligand>
        <name>Zn(2+)</name>
        <dbReference type="ChEBI" id="CHEBI:29105"/>
    </ligand>
</feature>
<evidence type="ECO:0000256" key="1">
    <source>
        <dbReference type="ARBA" id="ARBA00010748"/>
    </source>
</evidence>
<evidence type="ECO:0000256" key="5">
    <source>
        <dbReference type="HAMAP-Rule" id="MF_00213"/>
    </source>
</evidence>
<keyword evidence="7" id="KW-1185">Reference proteome</keyword>
<evidence type="ECO:0000313" key="6">
    <source>
        <dbReference type="EMBL" id="QOV92406.1"/>
    </source>
</evidence>
<dbReference type="InterPro" id="IPR000688">
    <property type="entry name" value="HypA/HybF"/>
</dbReference>
<protein>
    <recommendedName>
        <fullName evidence="5">Hydrogenase maturation factor HypA</fullName>
    </recommendedName>
</protein>
<feature type="binding site" evidence="5">
    <location>
        <position position="98"/>
    </location>
    <ligand>
        <name>Zn(2+)</name>
        <dbReference type="ChEBI" id="CHEBI:29105"/>
    </ligand>
</feature>
<feature type="binding site" evidence="5">
    <location>
        <position position="2"/>
    </location>
    <ligand>
        <name>Ni(2+)</name>
        <dbReference type="ChEBI" id="CHEBI:49786"/>
    </ligand>
</feature>
<dbReference type="PIRSF" id="PIRSF004761">
    <property type="entry name" value="Hydrgn_mat_HypA"/>
    <property type="match status" value="1"/>
</dbReference>
<dbReference type="PANTHER" id="PTHR34535:SF3">
    <property type="entry name" value="HYDROGENASE MATURATION FACTOR HYPA"/>
    <property type="match status" value="1"/>
</dbReference>
<dbReference type="GO" id="GO:0008270">
    <property type="term" value="F:zinc ion binding"/>
    <property type="evidence" value="ECO:0007669"/>
    <property type="project" value="UniProtKB-UniRule"/>
</dbReference>
<accession>A0A7M2X3R6</accession>
<dbReference type="InterPro" id="IPR020538">
    <property type="entry name" value="Hydgase_Ni_incorp_HypA/HybF_CS"/>
</dbReference>
<dbReference type="Proteomes" id="UP000593765">
    <property type="component" value="Chromosome"/>
</dbReference>
<evidence type="ECO:0000256" key="3">
    <source>
        <dbReference type="ARBA" id="ARBA00022723"/>
    </source>
</evidence>
<gene>
    <name evidence="5" type="primary">hypA</name>
    <name evidence="6" type="ORF">IPV69_11485</name>
</gene>
<evidence type="ECO:0000256" key="4">
    <source>
        <dbReference type="ARBA" id="ARBA00022833"/>
    </source>
</evidence>
<dbReference type="Gene3D" id="3.30.2320.80">
    <property type="match status" value="1"/>
</dbReference>
<organism evidence="6 7">
    <name type="scientific">Humisphaera borealis</name>
    <dbReference type="NCBI Taxonomy" id="2807512"/>
    <lineage>
        <taxon>Bacteria</taxon>
        <taxon>Pseudomonadati</taxon>
        <taxon>Planctomycetota</taxon>
        <taxon>Phycisphaerae</taxon>
        <taxon>Tepidisphaerales</taxon>
        <taxon>Tepidisphaeraceae</taxon>
        <taxon>Humisphaera</taxon>
    </lineage>
</organism>
<keyword evidence="4 5" id="KW-0862">Zinc</keyword>
<dbReference type="HAMAP" id="MF_00213">
    <property type="entry name" value="HypA_HybF"/>
    <property type="match status" value="1"/>
</dbReference>
<sequence>MHELSIAQSLVELMEDELIASRSPDAASHAVFYVGRVVIKVGALSGVVPEALASAFPVAISRSSIRGATLTIEEIPVTVFCPTCDARHELSSPQRLRCPVCDTPTPDVVGGRELELVSIEVLDDNDSDSPTPHP</sequence>
<keyword evidence="3 5" id="KW-0479">Metal-binding</keyword>
<dbReference type="EMBL" id="CP063458">
    <property type="protein sequence ID" value="QOV92406.1"/>
    <property type="molecule type" value="Genomic_DNA"/>
</dbReference>
<feature type="binding site" evidence="5">
    <location>
        <position position="81"/>
    </location>
    <ligand>
        <name>Zn(2+)</name>
        <dbReference type="ChEBI" id="CHEBI:29105"/>
    </ligand>
</feature>
<evidence type="ECO:0000313" key="7">
    <source>
        <dbReference type="Proteomes" id="UP000593765"/>
    </source>
</evidence>
<dbReference type="GO" id="GO:0016151">
    <property type="term" value="F:nickel cation binding"/>
    <property type="evidence" value="ECO:0007669"/>
    <property type="project" value="UniProtKB-UniRule"/>
</dbReference>
<dbReference type="PANTHER" id="PTHR34535">
    <property type="entry name" value="HYDROGENASE MATURATION FACTOR HYPA"/>
    <property type="match status" value="1"/>
</dbReference>
<proteinExistence type="inferred from homology"/>
<dbReference type="GO" id="GO:0051604">
    <property type="term" value="P:protein maturation"/>
    <property type="evidence" value="ECO:0007669"/>
    <property type="project" value="InterPro"/>
</dbReference>
<dbReference type="Pfam" id="PF01155">
    <property type="entry name" value="HypA"/>
    <property type="match status" value="1"/>
</dbReference>
<feature type="binding site" evidence="5">
    <location>
        <position position="101"/>
    </location>
    <ligand>
        <name>Zn(2+)</name>
        <dbReference type="ChEBI" id="CHEBI:29105"/>
    </ligand>
</feature>
<reference evidence="6 7" key="1">
    <citation type="submission" date="2020-10" db="EMBL/GenBank/DDBJ databases">
        <title>Wide distribution of Phycisphaera-like planctomycetes from WD2101 soil group in peatlands and genome analysis of the first cultivated representative.</title>
        <authorList>
            <person name="Dedysh S.N."/>
            <person name="Beletsky A.V."/>
            <person name="Ivanova A."/>
            <person name="Kulichevskaya I.S."/>
            <person name="Suzina N.E."/>
            <person name="Philippov D.A."/>
            <person name="Rakitin A.L."/>
            <person name="Mardanov A.V."/>
            <person name="Ravin N.V."/>
        </authorList>
    </citation>
    <scope>NUCLEOTIDE SEQUENCE [LARGE SCALE GENOMIC DNA]</scope>
    <source>
        <strain evidence="6 7">M1803</strain>
    </source>
</reference>
<keyword evidence="2 5" id="KW-0533">Nickel</keyword>
<evidence type="ECO:0000256" key="2">
    <source>
        <dbReference type="ARBA" id="ARBA00022596"/>
    </source>
</evidence>
<name>A0A7M2X3R6_9BACT</name>
<dbReference type="AlphaFoldDB" id="A0A7M2X3R6"/>
<comment type="function">
    <text evidence="5">Involved in the maturation of [NiFe] hydrogenases. Required for nickel insertion into the metal center of the hydrogenase.</text>
</comment>